<dbReference type="GO" id="GO:0008270">
    <property type="term" value="F:zinc ion binding"/>
    <property type="evidence" value="ECO:0007669"/>
    <property type="project" value="UniProtKB-KW"/>
</dbReference>
<accession>A0AAY5L6Y9</accession>
<reference evidence="7" key="3">
    <citation type="submission" date="2025-09" db="UniProtKB">
        <authorList>
            <consortium name="Ensembl"/>
        </authorList>
    </citation>
    <scope>IDENTIFICATION</scope>
</reference>
<dbReference type="AlphaFoldDB" id="A0AAY5L6Y9"/>
<sequence>MDLDRQKRQQDIRKALGFIQSSLPYPDPQGYGGFLTQLVCNLLEEGSTAFSEGAWKQAIKDFSEGVNVAYYAQAESLDIPSALLESLYVKRAAAYQSVGENEQCVQDCDKALALNEGSCKALHRKALCLRELGHIREAYDCSMACLLSAPNDKQVNKLAQELANKLGLKIRKAYISTHVSIAFLKLKACVQTSWQLAFYHNRRGFSCPQSSIALSYPVWYSDMASIYLSNQTSHFYYGLCLLIQASPHCDFPPVAPSATGGPKLLQFPSGLPAPTPRLPPAFFYSAVSQLNSLDTFPGVGGGDSAGTLDSLDTLNDLDSLSGLAGDDAPASKTVFDSLDALDSFSPPEGTLSANPVVVVKNGQMGSKFPQLTYNPLAATHDFKQACATCYSWIGPGVLDYKHQEHLAHRCQQNILLCRIKALPHPVWNRVRPRPAKQNFTGAFMLCKEVLESQVCKYGEDCTFAYCQEEVDVWTLERKEVLNRELLFERQGPNDKTTLSITRLLQLQNGMFMYLCGVCYDSRPRIISKRSKEVPSICSNLAGRHHFDDQKCLVHVVRSSSMSYTRIRPLNPLCQLEMCRRAVRYRCQRDHSCSFAHSVIELECWKLQQDNGITHEEIVQESKQHWNKQEQNAHKQKTQTSSSSSGGGSETRRGGKGGGGNKLNLNMKYVCGLCWRDGLISEADKALKYCTAKARHSWTKDRRVLLVKSLEKKKWVMVRTLPAAKTYPHQYDICSHVVKLKKCHYIGNCTFAHSEEEKEVWTYMKNNGLKDMQQMYDIWLTMTKQNRQSDPVLAQNTEVKQIVMPTDYADPMVRKSTYSHNLSTRHVCHMTAFVISV</sequence>
<dbReference type="SUPFAM" id="SSF48452">
    <property type="entry name" value="TPR-like"/>
    <property type="match status" value="1"/>
</dbReference>
<reference evidence="7" key="2">
    <citation type="submission" date="2025-08" db="UniProtKB">
        <authorList>
            <consortium name="Ensembl"/>
        </authorList>
    </citation>
    <scope>IDENTIFICATION</scope>
</reference>
<evidence type="ECO:0000256" key="4">
    <source>
        <dbReference type="PROSITE-ProRule" id="PRU00723"/>
    </source>
</evidence>
<evidence type="ECO:0000313" key="8">
    <source>
        <dbReference type="Proteomes" id="UP000265140"/>
    </source>
</evidence>
<feature type="domain" description="C3H1-type" evidence="6">
    <location>
        <begin position="732"/>
        <end position="755"/>
    </location>
</feature>
<evidence type="ECO:0000259" key="6">
    <source>
        <dbReference type="PROSITE" id="PS50103"/>
    </source>
</evidence>
<dbReference type="PANTHER" id="PTHR14928">
    <property type="entry name" value="MICRO-RNA BINDING ZINC FINGER CCCH DOMAIN-CONTAINING PROTEIN 7"/>
    <property type="match status" value="1"/>
</dbReference>
<dbReference type="SMART" id="SM00028">
    <property type="entry name" value="TPR"/>
    <property type="match status" value="2"/>
</dbReference>
<feature type="compositionally biased region" description="Basic and acidic residues" evidence="5">
    <location>
        <begin position="620"/>
        <end position="632"/>
    </location>
</feature>
<dbReference type="InterPro" id="IPR036855">
    <property type="entry name" value="Znf_CCCH_sf"/>
</dbReference>
<dbReference type="InterPro" id="IPR000571">
    <property type="entry name" value="Znf_CCCH"/>
</dbReference>
<dbReference type="PANTHER" id="PTHR14928:SF6">
    <property type="entry name" value="ZINC FINGER CCCH DOMAIN-CONTAINING PROTEIN 7B"/>
    <property type="match status" value="1"/>
</dbReference>
<evidence type="ECO:0000256" key="3">
    <source>
        <dbReference type="ARBA" id="ARBA00022833"/>
    </source>
</evidence>
<evidence type="ECO:0000256" key="2">
    <source>
        <dbReference type="ARBA" id="ARBA00022771"/>
    </source>
</evidence>
<dbReference type="GO" id="GO:0035198">
    <property type="term" value="F:miRNA binding"/>
    <property type="evidence" value="ECO:0007669"/>
    <property type="project" value="InterPro"/>
</dbReference>
<keyword evidence="2 4" id="KW-0863">Zinc-finger</keyword>
<evidence type="ECO:0000256" key="5">
    <source>
        <dbReference type="SAM" id="MobiDB-lite"/>
    </source>
</evidence>
<keyword evidence="8" id="KW-1185">Reference proteome</keyword>
<proteinExistence type="predicted"/>
<keyword evidence="3 4" id="KW-0862">Zinc</keyword>
<dbReference type="InterPro" id="IPR011990">
    <property type="entry name" value="TPR-like_helical_dom_sf"/>
</dbReference>
<dbReference type="Proteomes" id="UP000265140">
    <property type="component" value="Chromosome 11"/>
</dbReference>
<dbReference type="SUPFAM" id="SSF90229">
    <property type="entry name" value="CCCH zinc finger"/>
    <property type="match status" value="1"/>
</dbReference>
<keyword evidence="1 4" id="KW-0479">Metal-binding</keyword>
<dbReference type="GeneTree" id="ENSGT00390000018542"/>
<name>A0AAY5L6Y9_ESOLU</name>
<gene>
    <name evidence="7" type="primary">ZC3H7B</name>
</gene>
<dbReference type="PROSITE" id="PS50103">
    <property type="entry name" value="ZF_C3H1"/>
    <property type="match status" value="1"/>
</dbReference>
<protein>
    <recommendedName>
        <fullName evidence="6">C3H1-type domain-containing protein</fullName>
    </recommendedName>
</protein>
<feature type="region of interest" description="Disordered" evidence="5">
    <location>
        <begin position="620"/>
        <end position="658"/>
    </location>
</feature>
<feature type="zinc finger region" description="C3H1-type" evidence="4">
    <location>
        <begin position="732"/>
        <end position="755"/>
    </location>
</feature>
<evidence type="ECO:0000256" key="1">
    <source>
        <dbReference type="ARBA" id="ARBA00022723"/>
    </source>
</evidence>
<evidence type="ECO:0000313" key="7">
    <source>
        <dbReference type="Ensembl" id="ENSELUP00000096811.1"/>
    </source>
</evidence>
<dbReference type="InterPro" id="IPR019734">
    <property type="entry name" value="TPR_rpt"/>
</dbReference>
<dbReference type="Gene3D" id="1.25.40.10">
    <property type="entry name" value="Tetratricopeptide repeat domain"/>
    <property type="match status" value="1"/>
</dbReference>
<reference evidence="7 8" key="1">
    <citation type="submission" date="2020-02" db="EMBL/GenBank/DDBJ databases">
        <title>Esox lucius (northern pike) genome, fEsoLuc1, primary haplotype.</title>
        <authorList>
            <person name="Myers G."/>
            <person name="Karagic N."/>
            <person name="Meyer A."/>
            <person name="Pippel M."/>
            <person name="Reichard M."/>
            <person name="Winkler S."/>
            <person name="Tracey A."/>
            <person name="Sims Y."/>
            <person name="Howe K."/>
            <person name="Rhie A."/>
            <person name="Formenti G."/>
            <person name="Durbin R."/>
            <person name="Fedrigo O."/>
            <person name="Jarvis E.D."/>
        </authorList>
    </citation>
    <scope>NUCLEOTIDE SEQUENCE [LARGE SCALE GENOMIC DNA]</scope>
</reference>
<dbReference type="GO" id="GO:0035196">
    <property type="term" value="P:miRNA processing"/>
    <property type="evidence" value="ECO:0007669"/>
    <property type="project" value="TreeGrafter"/>
</dbReference>
<organism evidence="7 8">
    <name type="scientific">Esox lucius</name>
    <name type="common">Northern pike</name>
    <dbReference type="NCBI Taxonomy" id="8010"/>
    <lineage>
        <taxon>Eukaryota</taxon>
        <taxon>Metazoa</taxon>
        <taxon>Chordata</taxon>
        <taxon>Craniata</taxon>
        <taxon>Vertebrata</taxon>
        <taxon>Euteleostomi</taxon>
        <taxon>Actinopterygii</taxon>
        <taxon>Neopterygii</taxon>
        <taxon>Teleostei</taxon>
        <taxon>Protacanthopterygii</taxon>
        <taxon>Esociformes</taxon>
        <taxon>Esocidae</taxon>
        <taxon>Esox</taxon>
    </lineage>
</organism>
<dbReference type="InterPro" id="IPR039691">
    <property type="entry name" value="ZC3H7A/B"/>
</dbReference>
<dbReference type="Ensembl" id="ENSELUT00000008373.3">
    <property type="protein sequence ID" value="ENSELUP00000096811.1"/>
    <property type="gene ID" value="ENSELUG00000007682.3"/>
</dbReference>